<dbReference type="PATRIC" id="fig|1423738.3.peg.1054"/>
<keyword evidence="3" id="KW-0472">Membrane</keyword>
<dbReference type="AlphaFoldDB" id="A0A0R2BJT8"/>
<dbReference type="OrthoDB" id="27330at2"/>
<evidence type="ECO:0000259" key="4">
    <source>
        <dbReference type="Pfam" id="PF03816"/>
    </source>
</evidence>
<feature type="transmembrane region" description="Helical" evidence="3">
    <location>
        <begin position="28"/>
        <end position="49"/>
    </location>
</feature>
<feature type="region of interest" description="Disordered" evidence="2">
    <location>
        <begin position="1"/>
        <end position="21"/>
    </location>
</feature>
<keyword evidence="3" id="KW-1133">Transmembrane helix</keyword>
<comment type="similarity">
    <text evidence="1">Belongs to the LytR/CpsA/Psr (LCP) family.</text>
</comment>
<feature type="domain" description="Cell envelope-related transcriptional attenuator" evidence="4">
    <location>
        <begin position="97"/>
        <end position="242"/>
    </location>
</feature>
<protein>
    <recommendedName>
        <fullName evidence="4">Cell envelope-related transcriptional attenuator domain-containing protein</fullName>
    </recommendedName>
</protein>
<keyword evidence="6" id="KW-1185">Reference proteome</keyword>
<evidence type="ECO:0000256" key="3">
    <source>
        <dbReference type="SAM" id="Phobius"/>
    </source>
</evidence>
<name>A0A0R2BJT8_9LACO</name>
<dbReference type="STRING" id="1423738.FC84_GL001042"/>
<evidence type="ECO:0000313" key="6">
    <source>
        <dbReference type="Proteomes" id="UP000051813"/>
    </source>
</evidence>
<evidence type="ECO:0000256" key="1">
    <source>
        <dbReference type="ARBA" id="ARBA00006068"/>
    </source>
</evidence>
<organism evidence="5 6">
    <name type="scientific">Lapidilactobacillus dextrinicus DSM 20335</name>
    <dbReference type="NCBI Taxonomy" id="1423738"/>
    <lineage>
        <taxon>Bacteria</taxon>
        <taxon>Bacillati</taxon>
        <taxon>Bacillota</taxon>
        <taxon>Bacilli</taxon>
        <taxon>Lactobacillales</taxon>
        <taxon>Lactobacillaceae</taxon>
        <taxon>Lapidilactobacillus</taxon>
    </lineage>
</organism>
<dbReference type="EMBL" id="AYYK01000003">
    <property type="protein sequence ID" value="KRM79575.1"/>
    <property type="molecule type" value="Genomic_DNA"/>
</dbReference>
<dbReference type="Pfam" id="PF03816">
    <property type="entry name" value="LytR_cpsA_psr"/>
    <property type="match status" value="1"/>
</dbReference>
<feature type="compositionally biased region" description="Basic residues" evidence="2">
    <location>
        <begin position="11"/>
        <end position="21"/>
    </location>
</feature>
<dbReference type="PANTHER" id="PTHR33392">
    <property type="entry name" value="POLYISOPRENYL-TEICHOIC ACID--PEPTIDOGLYCAN TEICHOIC ACID TRANSFERASE TAGU"/>
    <property type="match status" value="1"/>
</dbReference>
<proteinExistence type="inferred from homology"/>
<dbReference type="InterPro" id="IPR050922">
    <property type="entry name" value="LytR/CpsA/Psr_CW_biosynth"/>
</dbReference>
<dbReference type="PANTHER" id="PTHR33392:SF6">
    <property type="entry name" value="POLYISOPRENYL-TEICHOIC ACID--PEPTIDOGLYCAN TEICHOIC ACID TRANSFERASE TAGU"/>
    <property type="match status" value="1"/>
</dbReference>
<gene>
    <name evidence="5" type="ORF">FC84_GL001042</name>
</gene>
<dbReference type="Proteomes" id="UP000051813">
    <property type="component" value="Unassembled WGS sequence"/>
</dbReference>
<reference evidence="5 6" key="1">
    <citation type="journal article" date="2015" name="Genome Announc.">
        <title>Expanding the biotechnology potential of lactobacilli through comparative genomics of 213 strains and associated genera.</title>
        <authorList>
            <person name="Sun Z."/>
            <person name="Harris H.M."/>
            <person name="McCann A."/>
            <person name="Guo C."/>
            <person name="Argimon S."/>
            <person name="Zhang W."/>
            <person name="Yang X."/>
            <person name="Jeffery I.B."/>
            <person name="Cooney J.C."/>
            <person name="Kagawa T.F."/>
            <person name="Liu W."/>
            <person name="Song Y."/>
            <person name="Salvetti E."/>
            <person name="Wrobel A."/>
            <person name="Rasinkangas P."/>
            <person name="Parkhill J."/>
            <person name="Rea M.C."/>
            <person name="O'Sullivan O."/>
            <person name="Ritari J."/>
            <person name="Douillard F.P."/>
            <person name="Paul Ross R."/>
            <person name="Yang R."/>
            <person name="Briner A.E."/>
            <person name="Felis G.E."/>
            <person name="de Vos W.M."/>
            <person name="Barrangou R."/>
            <person name="Klaenhammer T.R."/>
            <person name="Caufield P.W."/>
            <person name="Cui Y."/>
            <person name="Zhang H."/>
            <person name="O'Toole P.W."/>
        </authorList>
    </citation>
    <scope>NUCLEOTIDE SEQUENCE [LARGE SCALE GENOMIC DNA]</scope>
    <source>
        <strain evidence="5 6">DSM 20335</strain>
    </source>
</reference>
<dbReference type="InterPro" id="IPR004474">
    <property type="entry name" value="LytR_CpsA_psr"/>
</dbReference>
<accession>A0A0R2BJT8</accession>
<evidence type="ECO:0000256" key="2">
    <source>
        <dbReference type="SAM" id="MobiDB-lite"/>
    </source>
</evidence>
<evidence type="ECO:0000313" key="5">
    <source>
        <dbReference type="EMBL" id="KRM79575.1"/>
    </source>
</evidence>
<dbReference type="Gene3D" id="3.40.630.190">
    <property type="entry name" value="LCP protein"/>
    <property type="match status" value="1"/>
</dbReference>
<dbReference type="NCBIfam" id="TIGR00350">
    <property type="entry name" value="lytR_cpsA_psr"/>
    <property type="match status" value="1"/>
</dbReference>
<sequence>MEMNDEEQLHRRSGQHHHHHRKHTVRNVIIGIIIAVIVAVLGYAAYFYFSAKNAIDSSYKSAGETQSAKTVVDAHKPLSILLLGADTGAFGRNYQGRTDTMIIATINPSTKQTTLISIPRDTMAQLVGAEKFDYERINAAYEVGGSKVALKSVSALLNVPLQYYVTINMGGMEKIVNAVGGVDITPTLTFTYEGYTFTKGEKMHFDGKKALAYSRMRYDDPNGDYGRQTRQREVITSIIKAAVSTRTLTNFQDVLTQVSKNMTTNLAFDDMVSIFSKYRGYAETIKSDHLQGVNAMWGAAMIQIPSTTELQRVSDSLRSEMGLEKATLDNQATRQNKLNIANGFSFTSGNSSQQFTVFQPNNDTEQWTKSSN</sequence>
<keyword evidence="3" id="KW-0812">Transmembrane</keyword>
<comment type="caution">
    <text evidence="5">The sequence shown here is derived from an EMBL/GenBank/DDBJ whole genome shotgun (WGS) entry which is preliminary data.</text>
</comment>